<dbReference type="GO" id="GO:0003713">
    <property type="term" value="F:transcription coactivator activity"/>
    <property type="evidence" value="ECO:0007669"/>
    <property type="project" value="TreeGrafter"/>
</dbReference>
<sequence>MPNPKKRAEKAEAASGKKNAAESVKKAAQEDEQWSKGAKGTSKADKDAEKRAEQLRKKEEKAKLEAEEAKSLPSKPTAAARGADKAAARKTGKIDDFMKDAGLSTAKAPGLSATNIDDALDALTLSSKANKGSKGLSASDIDRHPERRFKAAYAAFEERRIAEMKAEKSGLRLQQMKDVAYKEFSKHPDNPFNQVTADHNASKEELAAIAAAERKKVEDRLAK</sequence>
<dbReference type="PANTHER" id="PTHR21680:SF0">
    <property type="entry name" value="COILED-COIL DOMAIN-CONTAINING PROTEIN 124"/>
    <property type="match status" value="1"/>
</dbReference>
<dbReference type="OMA" id="FEERMMP"/>
<dbReference type="GeneID" id="63788567"/>
<feature type="region of interest" description="Disordered" evidence="3">
    <location>
        <begin position="1"/>
        <end position="93"/>
    </location>
</feature>
<dbReference type="GO" id="GO:0006366">
    <property type="term" value="P:transcription by RNA polymerase II"/>
    <property type="evidence" value="ECO:0007669"/>
    <property type="project" value="TreeGrafter"/>
</dbReference>
<dbReference type="Pfam" id="PF06244">
    <property type="entry name" value="Ccdc124"/>
    <property type="match status" value="1"/>
</dbReference>
<dbReference type="GO" id="GO:0005634">
    <property type="term" value="C:nucleus"/>
    <property type="evidence" value="ECO:0007669"/>
    <property type="project" value="TreeGrafter"/>
</dbReference>
<dbReference type="InterPro" id="IPR054414">
    <property type="entry name" value="Ccdc124/Oxs1_C"/>
</dbReference>
<dbReference type="Pfam" id="PF22048">
    <property type="entry name" value="LSO1_2-like"/>
    <property type="match status" value="1"/>
</dbReference>
<evidence type="ECO:0000313" key="7">
    <source>
        <dbReference type="Proteomes" id="UP000193685"/>
    </source>
</evidence>
<evidence type="ECO:0000256" key="1">
    <source>
        <dbReference type="ARBA" id="ARBA00008296"/>
    </source>
</evidence>
<comment type="similarity">
    <text evidence="1">Belongs to the CCDC124 family.</text>
</comment>
<dbReference type="STRING" id="56484.A0A1Y2F973"/>
<feature type="compositionally biased region" description="Basic and acidic residues" evidence="3">
    <location>
        <begin position="19"/>
        <end position="29"/>
    </location>
</feature>
<dbReference type="OrthoDB" id="76412at2759"/>
<evidence type="ECO:0008006" key="8">
    <source>
        <dbReference type="Google" id="ProtNLM"/>
    </source>
</evidence>
<dbReference type="Proteomes" id="UP000193685">
    <property type="component" value="Unassembled WGS sequence"/>
</dbReference>
<dbReference type="InterPro" id="IPR010422">
    <property type="entry name" value="Ccdc124/Oxs1"/>
</dbReference>
<comment type="caution">
    <text evidence="6">The sequence shown here is derived from an EMBL/GenBank/DDBJ whole genome shotgun (WGS) entry which is preliminary data.</text>
</comment>
<proteinExistence type="inferred from homology"/>
<evidence type="ECO:0000256" key="3">
    <source>
        <dbReference type="SAM" id="MobiDB-lite"/>
    </source>
</evidence>
<keyword evidence="7" id="KW-1185">Reference proteome</keyword>
<feature type="domain" description="LSO1/LSO2" evidence="5">
    <location>
        <begin position="7"/>
        <end position="68"/>
    </location>
</feature>
<feature type="compositionally biased region" description="Basic and acidic residues" evidence="3">
    <location>
        <begin position="82"/>
        <end position="93"/>
    </location>
</feature>
<evidence type="ECO:0000256" key="2">
    <source>
        <dbReference type="ARBA" id="ARBA00023054"/>
    </source>
</evidence>
<organism evidence="6 7">
    <name type="scientific">Protomyces lactucae-debilis</name>
    <dbReference type="NCBI Taxonomy" id="2754530"/>
    <lineage>
        <taxon>Eukaryota</taxon>
        <taxon>Fungi</taxon>
        <taxon>Dikarya</taxon>
        <taxon>Ascomycota</taxon>
        <taxon>Taphrinomycotina</taxon>
        <taxon>Taphrinomycetes</taxon>
        <taxon>Taphrinales</taxon>
        <taxon>Protomycetaceae</taxon>
        <taxon>Protomyces</taxon>
    </lineage>
</organism>
<feature type="compositionally biased region" description="Basic and acidic residues" evidence="3">
    <location>
        <begin position="42"/>
        <end position="70"/>
    </location>
</feature>
<dbReference type="AlphaFoldDB" id="A0A1Y2F973"/>
<dbReference type="PANTHER" id="PTHR21680">
    <property type="entry name" value="COILED-COIL DOMAIN-CONTAINING PROTEIN 124"/>
    <property type="match status" value="1"/>
</dbReference>
<keyword evidence="2" id="KW-0175">Coiled coil</keyword>
<evidence type="ECO:0000313" key="6">
    <source>
        <dbReference type="EMBL" id="ORY80451.1"/>
    </source>
</evidence>
<evidence type="ECO:0000259" key="5">
    <source>
        <dbReference type="Pfam" id="PF22048"/>
    </source>
</evidence>
<name>A0A1Y2F973_PROLT</name>
<dbReference type="EMBL" id="MCFI01000013">
    <property type="protein sequence ID" value="ORY80451.1"/>
    <property type="molecule type" value="Genomic_DNA"/>
</dbReference>
<feature type="domain" description="Coiled-coil" evidence="4">
    <location>
        <begin position="110"/>
        <end position="194"/>
    </location>
</feature>
<gene>
    <name evidence="6" type="ORF">BCR37DRAFT_403090</name>
</gene>
<reference evidence="6 7" key="1">
    <citation type="submission" date="2016-07" db="EMBL/GenBank/DDBJ databases">
        <title>Pervasive Adenine N6-methylation of Active Genes in Fungi.</title>
        <authorList>
            <consortium name="DOE Joint Genome Institute"/>
            <person name="Mondo S.J."/>
            <person name="Dannebaum R.O."/>
            <person name="Kuo R.C."/>
            <person name="Labutti K."/>
            <person name="Haridas S."/>
            <person name="Kuo A."/>
            <person name="Salamov A."/>
            <person name="Ahrendt S.R."/>
            <person name="Lipzen A."/>
            <person name="Sullivan W."/>
            <person name="Andreopoulos W.B."/>
            <person name="Clum A."/>
            <person name="Lindquist E."/>
            <person name="Daum C."/>
            <person name="Ramamoorthy G.K."/>
            <person name="Gryganskyi A."/>
            <person name="Culley D."/>
            <person name="Magnuson J.K."/>
            <person name="James T.Y."/>
            <person name="O'Malley M.A."/>
            <person name="Stajich J.E."/>
            <person name="Spatafora J.W."/>
            <person name="Visel A."/>
            <person name="Grigoriev I.V."/>
        </authorList>
    </citation>
    <scope>NUCLEOTIDE SEQUENCE [LARGE SCALE GENOMIC DNA]</scope>
    <source>
        <strain evidence="6 7">12-1054</strain>
    </source>
</reference>
<accession>A0A1Y2F973</accession>
<dbReference type="InterPro" id="IPR054413">
    <property type="entry name" value="LSO1/2"/>
</dbReference>
<protein>
    <recommendedName>
        <fullName evidence="8">DUF1014-domain-containing protein</fullName>
    </recommendedName>
</protein>
<dbReference type="RefSeq" id="XP_040724339.1">
    <property type="nucleotide sequence ID" value="XM_040871968.1"/>
</dbReference>
<evidence type="ECO:0000259" key="4">
    <source>
        <dbReference type="Pfam" id="PF06244"/>
    </source>
</evidence>